<proteinExistence type="inferred from homology"/>
<feature type="transmembrane region" description="Helical" evidence="10">
    <location>
        <begin position="50"/>
        <end position="67"/>
    </location>
</feature>
<dbReference type="EMBL" id="JAVREO010000021">
    <property type="protein sequence ID" value="MDT0269964.1"/>
    <property type="molecule type" value="Genomic_DNA"/>
</dbReference>
<feature type="transmembrane region" description="Helical" evidence="10">
    <location>
        <begin position="175"/>
        <end position="195"/>
    </location>
</feature>
<evidence type="ECO:0000256" key="4">
    <source>
        <dbReference type="ARBA" id="ARBA00022475"/>
    </source>
</evidence>
<comment type="subcellular location">
    <subcellularLocation>
        <location evidence="1">Cell membrane</location>
        <topology evidence="1">Multi-pass membrane protein</topology>
    </subcellularLocation>
</comment>
<dbReference type="PROSITE" id="PS00221">
    <property type="entry name" value="MIP"/>
    <property type="match status" value="1"/>
</dbReference>
<keyword evidence="12" id="KW-1185">Reference proteome</keyword>
<feature type="transmembrane region" description="Helical" evidence="10">
    <location>
        <begin position="139"/>
        <end position="163"/>
    </location>
</feature>
<keyword evidence="7 10" id="KW-0472">Membrane</keyword>
<evidence type="ECO:0000256" key="2">
    <source>
        <dbReference type="ARBA" id="ARBA00006175"/>
    </source>
</evidence>
<dbReference type="InterPro" id="IPR000425">
    <property type="entry name" value="MIP"/>
</dbReference>
<accession>A0ABU2JZ00</accession>
<dbReference type="PANTHER" id="PTHR19139:SF199">
    <property type="entry name" value="MIP17260P"/>
    <property type="match status" value="1"/>
</dbReference>
<evidence type="ECO:0000256" key="1">
    <source>
        <dbReference type="ARBA" id="ARBA00004651"/>
    </source>
</evidence>
<dbReference type="Pfam" id="PF00230">
    <property type="entry name" value="MIP"/>
    <property type="match status" value="1"/>
</dbReference>
<feature type="transmembrane region" description="Helical" evidence="10">
    <location>
        <begin position="97"/>
        <end position="119"/>
    </location>
</feature>
<evidence type="ECO:0000256" key="5">
    <source>
        <dbReference type="ARBA" id="ARBA00022692"/>
    </source>
</evidence>
<evidence type="ECO:0000256" key="7">
    <source>
        <dbReference type="ARBA" id="ARBA00023136"/>
    </source>
</evidence>
<feature type="transmembrane region" description="Helical" evidence="10">
    <location>
        <begin position="215"/>
        <end position="236"/>
    </location>
</feature>
<gene>
    <name evidence="11" type="ORF">RM844_27155</name>
</gene>
<dbReference type="PANTHER" id="PTHR19139">
    <property type="entry name" value="AQUAPORIN TRANSPORTER"/>
    <property type="match status" value="1"/>
</dbReference>
<organism evidence="11 12">
    <name type="scientific">Streptomyces chisholmiae</name>
    <dbReference type="NCBI Taxonomy" id="3075540"/>
    <lineage>
        <taxon>Bacteria</taxon>
        <taxon>Bacillati</taxon>
        <taxon>Actinomycetota</taxon>
        <taxon>Actinomycetes</taxon>
        <taxon>Kitasatosporales</taxon>
        <taxon>Streptomycetaceae</taxon>
        <taxon>Streptomyces</taxon>
    </lineage>
</organism>
<dbReference type="RefSeq" id="WP_311670041.1">
    <property type="nucleotide sequence ID" value="NZ_JAVREO010000021.1"/>
</dbReference>
<evidence type="ECO:0000256" key="8">
    <source>
        <dbReference type="RuleBase" id="RU000477"/>
    </source>
</evidence>
<evidence type="ECO:0000313" key="12">
    <source>
        <dbReference type="Proteomes" id="UP001183410"/>
    </source>
</evidence>
<dbReference type="InterPro" id="IPR022357">
    <property type="entry name" value="MIP_CS"/>
</dbReference>
<dbReference type="InterPro" id="IPR034294">
    <property type="entry name" value="Aquaporin_transptr"/>
</dbReference>
<sequence>MSAETSATTPTTTAAASEPQTLVAELLGTLVLVFFAVGSAVLAGEFVGSLGIALTFGFVLLGLTYTLGPISGAQLNPAVTLALLLAGRLGPRAAVAYWVAQVVGAVVGAALLFLVAHQVPGLKTGEAFGSNGYGHRSAVGLSIAGSFVAEVMLTALLVFVYLSVSRRGTLALRPLDGLPVGLTLAAVSLVGIPLTGASVNPARSIGPALFAGGDALVQLWLFVLAPLVGAAIAVLAHRLTHREPHAWFADIPWLSDKLGGAGGGRHGRPAGEGDAQAGDPPGTSR</sequence>
<evidence type="ECO:0000256" key="3">
    <source>
        <dbReference type="ARBA" id="ARBA00022448"/>
    </source>
</evidence>
<keyword evidence="6 10" id="KW-1133">Transmembrane helix</keyword>
<keyword evidence="4" id="KW-1003">Cell membrane</keyword>
<comment type="similarity">
    <text evidence="2 8">Belongs to the MIP/aquaporin (TC 1.A.8) family.</text>
</comment>
<dbReference type="PRINTS" id="PR00783">
    <property type="entry name" value="MINTRINSICP"/>
</dbReference>
<feature type="region of interest" description="Disordered" evidence="9">
    <location>
        <begin position="260"/>
        <end position="285"/>
    </location>
</feature>
<evidence type="ECO:0000256" key="10">
    <source>
        <dbReference type="SAM" id="Phobius"/>
    </source>
</evidence>
<keyword evidence="3 8" id="KW-0813">Transport</keyword>
<dbReference type="Gene3D" id="1.20.1080.10">
    <property type="entry name" value="Glycerol uptake facilitator protein"/>
    <property type="match status" value="1"/>
</dbReference>
<dbReference type="SUPFAM" id="SSF81338">
    <property type="entry name" value="Aquaporin-like"/>
    <property type="match status" value="1"/>
</dbReference>
<comment type="caution">
    <text evidence="11">The sequence shown here is derived from an EMBL/GenBank/DDBJ whole genome shotgun (WGS) entry which is preliminary data.</text>
</comment>
<name>A0ABU2JZ00_9ACTN</name>
<dbReference type="InterPro" id="IPR023271">
    <property type="entry name" value="Aquaporin-like"/>
</dbReference>
<evidence type="ECO:0000256" key="6">
    <source>
        <dbReference type="ARBA" id="ARBA00022989"/>
    </source>
</evidence>
<evidence type="ECO:0000256" key="9">
    <source>
        <dbReference type="SAM" id="MobiDB-lite"/>
    </source>
</evidence>
<feature type="transmembrane region" description="Helical" evidence="10">
    <location>
        <begin position="22"/>
        <end position="43"/>
    </location>
</feature>
<keyword evidence="5 8" id="KW-0812">Transmembrane</keyword>
<dbReference type="Proteomes" id="UP001183410">
    <property type="component" value="Unassembled WGS sequence"/>
</dbReference>
<reference evidence="12" key="1">
    <citation type="submission" date="2023-07" db="EMBL/GenBank/DDBJ databases">
        <title>30 novel species of actinomycetes from the DSMZ collection.</title>
        <authorList>
            <person name="Nouioui I."/>
        </authorList>
    </citation>
    <scope>NUCLEOTIDE SEQUENCE [LARGE SCALE GENOMIC DNA]</scope>
    <source>
        <strain evidence="12">DSM 44915</strain>
    </source>
</reference>
<protein>
    <submittedName>
        <fullName evidence="11">Aquaporin</fullName>
    </submittedName>
</protein>
<evidence type="ECO:0000313" key="11">
    <source>
        <dbReference type="EMBL" id="MDT0269964.1"/>
    </source>
</evidence>